<dbReference type="AlphaFoldDB" id="A0A0H3AYG0"/>
<accession>A0A0H3AYG0</accession>
<reference evidence="1" key="1">
    <citation type="submission" date="2008-02" db="EMBL/GenBank/DDBJ databases">
        <title>Complete sequence of Yersinia pseudotuberculosis YPIII.</title>
        <authorList>
            <consortium name="US DOE Joint Genome Institute"/>
            <person name="Challacombe J.F."/>
            <person name="Bruce D."/>
            <person name="Detter J.C."/>
            <person name="Green L."/>
            <person name="Land M."/>
            <person name="Munk C."/>
            <person name="Lindler L.E."/>
            <person name="Nikolich M.P."/>
            <person name="Brettin T."/>
        </authorList>
    </citation>
    <scope>NUCLEOTIDE SEQUENCE</scope>
    <source>
        <strain evidence="1">YPIII</strain>
    </source>
</reference>
<dbReference type="EMBL" id="CP000950">
    <property type="protein sequence ID" value="ACA67131.1"/>
    <property type="molecule type" value="Genomic_DNA"/>
</dbReference>
<proteinExistence type="predicted"/>
<dbReference type="KEGG" id="ypy:YPK_0830"/>
<evidence type="ECO:0000313" key="1">
    <source>
        <dbReference type="EMBL" id="ACA67131.1"/>
    </source>
</evidence>
<organism evidence="1">
    <name type="scientific">Yersinia pseudotuberculosis serotype O:3 (strain YPIII)</name>
    <dbReference type="NCBI Taxonomy" id="502800"/>
    <lineage>
        <taxon>Bacteria</taxon>
        <taxon>Pseudomonadati</taxon>
        <taxon>Pseudomonadota</taxon>
        <taxon>Gammaproteobacteria</taxon>
        <taxon>Enterobacterales</taxon>
        <taxon>Yersiniaceae</taxon>
        <taxon>Yersinia</taxon>
    </lineage>
</organism>
<gene>
    <name evidence="1" type="ordered locus">YPK_0830</name>
</gene>
<name>A0A0H3AYG0_YERPY</name>
<sequence>MTNRQGAGLNAACSGLPEAMPMNGLSNQNNQHTCTLQDDGHTILRTKATHANADFSGKNGH</sequence>
<protein>
    <submittedName>
        <fullName evidence="1">Uncharacterized protein</fullName>
    </submittedName>
</protein>